<evidence type="ECO:0000259" key="2">
    <source>
        <dbReference type="Pfam" id="PF01562"/>
    </source>
</evidence>
<feature type="domain" description="Peptidase M12B propeptide" evidence="2">
    <location>
        <begin position="38"/>
        <end position="133"/>
    </location>
</feature>
<dbReference type="Pfam" id="PF01562">
    <property type="entry name" value="Pep_M12B_propep"/>
    <property type="match status" value="1"/>
</dbReference>
<dbReference type="STRING" id="13249.T1HZ71"/>
<reference evidence="3" key="1">
    <citation type="submission" date="2015-05" db="UniProtKB">
        <authorList>
            <consortium name="EnsemblMetazoa"/>
        </authorList>
    </citation>
    <scope>IDENTIFICATION</scope>
</reference>
<accession>T1HZ71</accession>
<keyword evidence="4" id="KW-1185">Reference proteome</keyword>
<dbReference type="Proteomes" id="UP000015103">
    <property type="component" value="Unassembled WGS sequence"/>
</dbReference>
<evidence type="ECO:0000256" key="1">
    <source>
        <dbReference type="ARBA" id="ARBA00023157"/>
    </source>
</evidence>
<dbReference type="EnsemblMetazoa" id="RPRC009341-RA">
    <property type="protein sequence ID" value="RPRC009341-PA"/>
    <property type="gene ID" value="RPRC009341"/>
</dbReference>
<proteinExistence type="predicted"/>
<organism evidence="3 4">
    <name type="scientific">Rhodnius prolixus</name>
    <name type="common">Triatomid bug</name>
    <dbReference type="NCBI Taxonomy" id="13249"/>
    <lineage>
        <taxon>Eukaryota</taxon>
        <taxon>Metazoa</taxon>
        <taxon>Ecdysozoa</taxon>
        <taxon>Arthropoda</taxon>
        <taxon>Hexapoda</taxon>
        <taxon>Insecta</taxon>
        <taxon>Pterygota</taxon>
        <taxon>Neoptera</taxon>
        <taxon>Paraneoptera</taxon>
        <taxon>Hemiptera</taxon>
        <taxon>Heteroptera</taxon>
        <taxon>Panheteroptera</taxon>
        <taxon>Cimicomorpha</taxon>
        <taxon>Reduviidae</taxon>
        <taxon>Triatominae</taxon>
        <taxon>Rhodnius</taxon>
    </lineage>
</organism>
<keyword evidence="1" id="KW-1015">Disulfide bond</keyword>
<dbReference type="OMA" id="KASDRQC"/>
<dbReference type="VEuPathDB" id="VectorBase:RPRC009341"/>
<sequence length="179" mass="20573">MVLRNLVLLALSICGAVGVNVEKLRGKYMKNDKADYYQITVPRKVSDDGEFVTHYLPHFYDTSRSKRHLQGENVNYLITIDNKDHHVQLWPSIDFIAPGLVVEHHAENGKDNLSNIVIRQIRSNRCYFNGVIRGEPYSRAILSTCNGLTARKPQSHLDGEKDCHECHRRQEMVQEDLSE</sequence>
<dbReference type="EMBL" id="ACPB03004681">
    <property type="status" value="NOT_ANNOTATED_CDS"/>
    <property type="molecule type" value="Genomic_DNA"/>
</dbReference>
<dbReference type="InterPro" id="IPR002870">
    <property type="entry name" value="Peptidase_M12B_N"/>
</dbReference>
<dbReference type="eggNOG" id="KOG3538">
    <property type="taxonomic scope" value="Eukaryota"/>
</dbReference>
<protein>
    <submittedName>
        <fullName evidence="3">Pep_M12B_propep domain-containing protein</fullName>
    </submittedName>
</protein>
<evidence type="ECO:0000313" key="3">
    <source>
        <dbReference type="EnsemblMetazoa" id="RPRC009341-PA"/>
    </source>
</evidence>
<dbReference type="AlphaFoldDB" id="T1HZ71"/>
<dbReference type="InParanoid" id="T1HZ71"/>
<dbReference type="HOGENOM" id="CLU_1505313_0_0_1"/>
<evidence type="ECO:0000313" key="4">
    <source>
        <dbReference type="Proteomes" id="UP000015103"/>
    </source>
</evidence>
<name>T1HZ71_RHOPR</name>